<feature type="region of interest" description="Disordered" evidence="5">
    <location>
        <begin position="336"/>
        <end position="363"/>
    </location>
</feature>
<protein>
    <recommendedName>
        <fullName evidence="2">separase</fullName>
        <ecNumber evidence="2">3.4.22.49</ecNumber>
    </recommendedName>
</protein>
<sequence>MYWCSSSPERATDQFYEIQMVQIALSAFIISLKTGEGIERIVVCIDRILSREWVHSKNKSSILSSIYTIGIDLLNTEQVDLASVFLEQWFKASLDLDLLSCKKVVEKSVGVQDVLRGPFQNKCIDLTNINLEDNTLKFYTLLSKSTATFSNTAIGIAFEQELLAYEEIEKKKVDLFQRMQLNLIGVLLRYVYDENGYSLEKSRILVKKGRLRLYRARGINGLNECVQSLSEAISTFDILHDIREAIKLWKVWSSDVQNKSVTGNVVPLLCCIADLLSIKGYFNIQYDIIKLIIIFLKKKDVSLEKGLAMLWADRRLTHSLCISPMHEDFISNSQDFGTDSDSNSKRSGGFGRRSVGRHSCTKDSRPLQIGFRQKFSLYNTTLPQVHQQKSHLGSDVTVDEVKEVVSNLLKALSIVKEALRFRLRLLKTRFIYNCQRRPIKSSLTGETIQQPECDLMHIELGNAKREIEDIFESIGNSAEAEGLLVDGKSLSCLEGLPIFGVAFHFCFSGSNILCQGCKWSLEVTVDKLGLALRSRETTRTYSDSLNLYKSAIEKLKHLGWANSLIVANQLETGGFEDMQPKEPRKLKKSSKQLQWDQCLKQENTRMTRSKSRLSDNMGMQVQGEPESGDIKHDGFVCLASHSRRGPSLELNRSFIAQLSCDGSCFCNNTNCWRCHLMKVMETGTLKDFIKMKWEINRWRLLLRLVIDTGKCTGFSAEIPETHVLFWESISLLVSRLLATIFLLPIVGGPSLSIFSEKVPSTIHWASFFHQASLGISFNSKILSNPRGPLRACNSMDYEDPHVNGSTNSTPRSCNLFRLAPEKRDDLEEFVMDFFEHLQSTTVVCISLLSDDYYSLLRGILCIPSPFSAWMLLSRLNFNPRPIAMLIPTNSILEDDDADSKTEFINKGSTSGRNWRCPWGYTLVDDLVPQLKTILTESHLSTNSPDLPENKGLCKIEATWLGPWKCMLLGEPLDCNHLDSVVSKLMSDMNYKSEFDAKENLLRVILGDTGSVSELQACVSQLYLNNGNLAKGGCILKETPCGFSSKVCEVDNLSELRRELILEASRKLENIRIRREPIIMVLDSEVQNKFGGVVATTLPSINLLDAFYLLNPSGDLKSTQDEFEKWFRDHNFMKFSGLNNISGLLLIQGRAGEAPTTEELVSALKDHDLFMYFGHGNGML</sequence>
<comment type="catalytic activity">
    <reaction evidence="1">
        <text>All bonds known to be hydrolyzed by this endopeptidase have arginine in P1 and an acidic residue in P4. P6 is often occupied by an acidic residue or by a hydroxy-amino-acid residue, the phosphorylation of which enhances cleavage.</text>
        <dbReference type="EC" id="3.4.22.49"/>
    </reaction>
</comment>
<gene>
    <name evidence="7" type="ORF">GIB67_036139</name>
</gene>
<reference evidence="7 8" key="1">
    <citation type="journal article" date="2020" name="IScience">
        <title>Genome Sequencing of the Endangered Kingdonia uniflora (Circaeasteraceae, Ranunculales) Reveals Potential Mechanisms of Evolutionary Specialization.</title>
        <authorList>
            <person name="Sun Y."/>
            <person name="Deng T."/>
            <person name="Zhang A."/>
            <person name="Moore M.J."/>
            <person name="Landis J.B."/>
            <person name="Lin N."/>
            <person name="Zhang H."/>
            <person name="Zhang X."/>
            <person name="Huang J."/>
            <person name="Zhang X."/>
            <person name="Sun H."/>
            <person name="Wang H."/>
        </authorList>
    </citation>
    <scope>NUCLEOTIDE SEQUENCE [LARGE SCALE GENOMIC DNA]</scope>
    <source>
        <strain evidence="7">TB1705</strain>
        <tissue evidence="7">Leaf</tissue>
    </source>
</reference>
<organism evidence="7 8">
    <name type="scientific">Kingdonia uniflora</name>
    <dbReference type="NCBI Taxonomy" id="39325"/>
    <lineage>
        <taxon>Eukaryota</taxon>
        <taxon>Viridiplantae</taxon>
        <taxon>Streptophyta</taxon>
        <taxon>Embryophyta</taxon>
        <taxon>Tracheophyta</taxon>
        <taxon>Spermatophyta</taxon>
        <taxon>Magnoliopsida</taxon>
        <taxon>Ranunculales</taxon>
        <taxon>Circaeasteraceae</taxon>
        <taxon>Kingdonia</taxon>
    </lineage>
</organism>
<dbReference type="InterPro" id="IPR030397">
    <property type="entry name" value="SEPARIN_core_dom"/>
</dbReference>
<evidence type="ECO:0000256" key="3">
    <source>
        <dbReference type="ARBA" id="ARBA00022801"/>
    </source>
</evidence>
<keyword evidence="4" id="KW-0159">Chromosome partition</keyword>
<dbReference type="InterPro" id="IPR005314">
    <property type="entry name" value="Peptidase_C50"/>
</dbReference>
<accession>A0A7J7N8X1</accession>
<feature type="domain" description="Peptidase C50" evidence="6">
    <location>
        <begin position="1102"/>
        <end position="1179"/>
    </location>
</feature>
<dbReference type="GO" id="GO:0005737">
    <property type="term" value="C:cytoplasm"/>
    <property type="evidence" value="ECO:0007669"/>
    <property type="project" value="TreeGrafter"/>
</dbReference>
<dbReference type="PROSITE" id="PS51700">
    <property type="entry name" value="SEPARIN"/>
    <property type="match status" value="1"/>
</dbReference>
<dbReference type="PANTHER" id="PTHR12792:SF0">
    <property type="entry name" value="SEPARIN"/>
    <property type="match status" value="1"/>
</dbReference>
<dbReference type="GO" id="GO:0006508">
    <property type="term" value="P:proteolysis"/>
    <property type="evidence" value="ECO:0007669"/>
    <property type="project" value="InterPro"/>
</dbReference>
<evidence type="ECO:0000259" key="6">
    <source>
        <dbReference type="PROSITE" id="PS51700"/>
    </source>
</evidence>
<dbReference type="Proteomes" id="UP000541444">
    <property type="component" value="Unassembled WGS sequence"/>
</dbReference>
<proteinExistence type="predicted"/>
<dbReference type="AlphaFoldDB" id="A0A7J7N8X1"/>
<dbReference type="GO" id="GO:0051307">
    <property type="term" value="P:meiotic chromosome separation"/>
    <property type="evidence" value="ECO:0007669"/>
    <property type="project" value="TreeGrafter"/>
</dbReference>
<evidence type="ECO:0000313" key="8">
    <source>
        <dbReference type="Proteomes" id="UP000541444"/>
    </source>
</evidence>
<comment type="caution">
    <text evidence="7">The sequence shown here is derived from an EMBL/GenBank/DDBJ whole genome shotgun (WGS) entry which is preliminary data.</text>
</comment>
<dbReference type="GO" id="GO:0004197">
    <property type="term" value="F:cysteine-type endopeptidase activity"/>
    <property type="evidence" value="ECO:0007669"/>
    <property type="project" value="InterPro"/>
</dbReference>
<name>A0A7J7N8X1_9MAGN</name>
<dbReference type="OrthoDB" id="10255632at2759"/>
<keyword evidence="8" id="KW-1185">Reference proteome</keyword>
<dbReference type="EMBL" id="JACGCM010000971">
    <property type="protein sequence ID" value="KAF6163679.1"/>
    <property type="molecule type" value="Genomic_DNA"/>
</dbReference>
<dbReference type="PANTHER" id="PTHR12792">
    <property type="entry name" value="EXTRA SPINDLE POLES 1-RELATED"/>
    <property type="match status" value="1"/>
</dbReference>
<evidence type="ECO:0000313" key="7">
    <source>
        <dbReference type="EMBL" id="KAF6163679.1"/>
    </source>
</evidence>
<evidence type="ECO:0000256" key="4">
    <source>
        <dbReference type="ARBA" id="ARBA00022829"/>
    </source>
</evidence>
<evidence type="ECO:0000256" key="2">
    <source>
        <dbReference type="ARBA" id="ARBA00012489"/>
    </source>
</evidence>
<keyword evidence="3" id="KW-0378">Hydrolase</keyword>
<dbReference type="GO" id="GO:0005634">
    <property type="term" value="C:nucleus"/>
    <property type="evidence" value="ECO:0007669"/>
    <property type="project" value="InterPro"/>
</dbReference>
<evidence type="ECO:0000256" key="5">
    <source>
        <dbReference type="SAM" id="MobiDB-lite"/>
    </source>
</evidence>
<evidence type="ECO:0000256" key="1">
    <source>
        <dbReference type="ARBA" id="ARBA00000451"/>
    </source>
</evidence>
<dbReference type="EC" id="3.4.22.49" evidence="2"/>
<dbReference type="Pfam" id="PF03568">
    <property type="entry name" value="Separin_C"/>
    <property type="match status" value="1"/>
</dbReference>
<dbReference type="GO" id="GO:0072686">
    <property type="term" value="C:mitotic spindle"/>
    <property type="evidence" value="ECO:0007669"/>
    <property type="project" value="TreeGrafter"/>
</dbReference>